<organism evidence="2 3">
    <name type="scientific">Mycena belliarum</name>
    <dbReference type="NCBI Taxonomy" id="1033014"/>
    <lineage>
        <taxon>Eukaryota</taxon>
        <taxon>Fungi</taxon>
        <taxon>Dikarya</taxon>
        <taxon>Basidiomycota</taxon>
        <taxon>Agaricomycotina</taxon>
        <taxon>Agaricomycetes</taxon>
        <taxon>Agaricomycetidae</taxon>
        <taxon>Agaricales</taxon>
        <taxon>Marasmiineae</taxon>
        <taxon>Mycenaceae</taxon>
        <taxon>Mycena</taxon>
    </lineage>
</organism>
<evidence type="ECO:0000313" key="3">
    <source>
        <dbReference type="Proteomes" id="UP001222325"/>
    </source>
</evidence>
<comment type="caution">
    <text evidence="2">The sequence shown here is derived from an EMBL/GenBank/DDBJ whole genome shotgun (WGS) entry which is preliminary data.</text>
</comment>
<sequence length="278" mass="31337">MPKTLPLLPEAIHPLLRHPRPKETLVDLSLAPSKLAAALMDVESDVRQSACTIQQCKLLLLVPNLKNNPRYELGRYPYVSVRGVLFSINRILRHEAMRRTTNSGNSLDRESQWETPRPLPPEPSDGSWDSLECADMFEGQTMFDGLTGSVNSMGWHMLTLHVKQDPNSYLARTSGSLQSDGAWRQIPAHIRPMEHHRQDAQRNSSHSNISPWFPASIRERDRVPQSTHHSVEYTSYPVVSDAGSLLGSTQSDDGWVRIMPTVPTAPMHRQYPVRSATH</sequence>
<accession>A0AAD6XLH8</accession>
<reference evidence="2" key="1">
    <citation type="submission" date="2023-03" db="EMBL/GenBank/DDBJ databases">
        <title>Massive genome expansion in bonnet fungi (Mycena s.s.) driven by repeated elements and novel gene families across ecological guilds.</title>
        <authorList>
            <consortium name="Lawrence Berkeley National Laboratory"/>
            <person name="Harder C.B."/>
            <person name="Miyauchi S."/>
            <person name="Viragh M."/>
            <person name="Kuo A."/>
            <person name="Thoen E."/>
            <person name="Andreopoulos B."/>
            <person name="Lu D."/>
            <person name="Skrede I."/>
            <person name="Drula E."/>
            <person name="Henrissat B."/>
            <person name="Morin E."/>
            <person name="Kohler A."/>
            <person name="Barry K."/>
            <person name="LaButti K."/>
            <person name="Morin E."/>
            <person name="Salamov A."/>
            <person name="Lipzen A."/>
            <person name="Mereny Z."/>
            <person name="Hegedus B."/>
            <person name="Baldrian P."/>
            <person name="Stursova M."/>
            <person name="Weitz H."/>
            <person name="Taylor A."/>
            <person name="Grigoriev I.V."/>
            <person name="Nagy L.G."/>
            <person name="Martin F."/>
            <person name="Kauserud H."/>
        </authorList>
    </citation>
    <scope>NUCLEOTIDE SEQUENCE</scope>
    <source>
        <strain evidence="2">CBHHK173m</strain>
    </source>
</reference>
<evidence type="ECO:0000313" key="2">
    <source>
        <dbReference type="EMBL" id="KAJ7071829.1"/>
    </source>
</evidence>
<dbReference type="AlphaFoldDB" id="A0AAD6XLH8"/>
<gene>
    <name evidence="2" type="ORF">B0H15DRAFT_86586</name>
</gene>
<evidence type="ECO:0000256" key="1">
    <source>
        <dbReference type="SAM" id="MobiDB-lite"/>
    </source>
</evidence>
<keyword evidence="3" id="KW-1185">Reference proteome</keyword>
<proteinExistence type="predicted"/>
<protein>
    <submittedName>
        <fullName evidence="2">Uncharacterized protein</fullName>
    </submittedName>
</protein>
<dbReference type="EMBL" id="JARJCN010000123">
    <property type="protein sequence ID" value="KAJ7071829.1"/>
    <property type="molecule type" value="Genomic_DNA"/>
</dbReference>
<dbReference type="Proteomes" id="UP001222325">
    <property type="component" value="Unassembled WGS sequence"/>
</dbReference>
<name>A0AAD6XLH8_9AGAR</name>
<feature type="region of interest" description="Disordered" evidence="1">
    <location>
        <begin position="99"/>
        <end position="126"/>
    </location>
</feature>